<evidence type="ECO:0000313" key="2">
    <source>
        <dbReference type="Proteomes" id="UP001159363"/>
    </source>
</evidence>
<dbReference type="PANTHER" id="PTHR46880">
    <property type="entry name" value="RAS-ASSOCIATING DOMAIN-CONTAINING PROTEIN"/>
    <property type="match status" value="1"/>
</dbReference>
<comment type="caution">
    <text evidence="1">The sequence shown here is derived from an EMBL/GenBank/DDBJ whole genome shotgun (WGS) entry which is preliminary data.</text>
</comment>
<protein>
    <submittedName>
        <fullName evidence="1">Uncharacterized protein</fullName>
    </submittedName>
</protein>
<accession>A0ABQ9I694</accession>
<dbReference type="PANTHER" id="PTHR46880:SF5">
    <property type="entry name" value="DUF4371 DOMAIN-CONTAINING PROTEIN"/>
    <property type="match status" value="1"/>
</dbReference>
<evidence type="ECO:0000313" key="1">
    <source>
        <dbReference type="EMBL" id="KAJ8892154.1"/>
    </source>
</evidence>
<proteinExistence type="predicted"/>
<dbReference type="Proteomes" id="UP001159363">
    <property type="component" value="Chromosome 2"/>
</dbReference>
<keyword evidence="2" id="KW-1185">Reference proteome</keyword>
<reference evidence="1 2" key="1">
    <citation type="submission" date="2023-02" db="EMBL/GenBank/DDBJ databases">
        <title>LHISI_Scaffold_Assembly.</title>
        <authorList>
            <person name="Stuart O.P."/>
            <person name="Cleave R."/>
            <person name="Magrath M.J.L."/>
            <person name="Mikheyev A.S."/>
        </authorList>
    </citation>
    <scope>NUCLEOTIDE SEQUENCE [LARGE SCALE GENOMIC DNA]</scope>
    <source>
        <strain evidence="1">Daus_M_001</strain>
        <tissue evidence="1">Leg muscle</tissue>
    </source>
</reference>
<organism evidence="1 2">
    <name type="scientific">Dryococelus australis</name>
    <dbReference type="NCBI Taxonomy" id="614101"/>
    <lineage>
        <taxon>Eukaryota</taxon>
        <taxon>Metazoa</taxon>
        <taxon>Ecdysozoa</taxon>
        <taxon>Arthropoda</taxon>
        <taxon>Hexapoda</taxon>
        <taxon>Insecta</taxon>
        <taxon>Pterygota</taxon>
        <taxon>Neoptera</taxon>
        <taxon>Polyneoptera</taxon>
        <taxon>Phasmatodea</taxon>
        <taxon>Verophasmatodea</taxon>
        <taxon>Anareolatae</taxon>
        <taxon>Phasmatidae</taxon>
        <taxon>Eurycanthinae</taxon>
        <taxon>Dryococelus</taxon>
    </lineage>
</organism>
<name>A0ABQ9I694_9NEOP</name>
<dbReference type="EMBL" id="JARBHB010000002">
    <property type="protein sequence ID" value="KAJ8892154.1"/>
    <property type="molecule type" value="Genomic_DNA"/>
</dbReference>
<sequence length="168" mass="19077">MELTGEIYATVPKCKEFTFCIATTLKNKLINNLRNTDYLTICCNGSTNVNFVMFINQDTSAVTFKYLKITDLPNSSAAAIFNGLKKMLTEQIHSVSPELKKLCPWLLAIQCFELSEVHEFYSKKPLPHHQFQELTKVLGEENVTLVPTSRVQGVRWVSRKKKCLDADA</sequence>
<gene>
    <name evidence="1" type="ORF">PR048_004734</name>
</gene>